<evidence type="ECO:0000256" key="2">
    <source>
        <dbReference type="ARBA" id="ARBA00023242"/>
    </source>
</evidence>
<dbReference type="InterPro" id="IPR005491">
    <property type="entry name" value="ENT_dom"/>
</dbReference>
<comment type="caution">
    <text evidence="5">The sequence shown here is derived from an EMBL/GenBank/DDBJ whole genome shotgun (WGS) entry which is preliminary data.</text>
</comment>
<evidence type="ECO:0000313" key="6">
    <source>
        <dbReference type="Proteomes" id="UP001281761"/>
    </source>
</evidence>
<feature type="compositionally biased region" description="Basic and acidic residues" evidence="3">
    <location>
        <begin position="82"/>
        <end position="96"/>
    </location>
</feature>
<dbReference type="InterPro" id="IPR036142">
    <property type="entry name" value="ENT_dom-like_sf"/>
</dbReference>
<evidence type="ECO:0000256" key="1">
    <source>
        <dbReference type="ARBA" id="ARBA00004123"/>
    </source>
</evidence>
<feature type="region of interest" description="Disordered" evidence="3">
    <location>
        <begin position="260"/>
        <end position="379"/>
    </location>
</feature>
<feature type="compositionally biased region" description="Pro residues" evidence="3">
    <location>
        <begin position="139"/>
        <end position="155"/>
    </location>
</feature>
<dbReference type="Gene3D" id="1.10.1240.40">
    <property type="entry name" value="ENT domain"/>
    <property type="match status" value="1"/>
</dbReference>
<feature type="domain" description="ENT" evidence="4">
    <location>
        <begin position="13"/>
        <end position="101"/>
    </location>
</feature>
<proteinExistence type="predicted"/>
<dbReference type="PROSITE" id="PS51138">
    <property type="entry name" value="ENT"/>
    <property type="match status" value="1"/>
</dbReference>
<comment type="subcellular location">
    <subcellularLocation>
        <location evidence="1">Nucleus</location>
    </subcellularLocation>
</comment>
<organism evidence="5 6">
    <name type="scientific">Blattamonas nauphoetae</name>
    <dbReference type="NCBI Taxonomy" id="2049346"/>
    <lineage>
        <taxon>Eukaryota</taxon>
        <taxon>Metamonada</taxon>
        <taxon>Preaxostyla</taxon>
        <taxon>Oxymonadida</taxon>
        <taxon>Blattamonas</taxon>
    </lineage>
</organism>
<reference evidence="5 6" key="1">
    <citation type="journal article" date="2022" name="bioRxiv">
        <title>Genomics of Preaxostyla Flagellates Illuminates Evolutionary Transitions and the Path Towards Mitochondrial Loss.</title>
        <authorList>
            <person name="Novak L.V.F."/>
            <person name="Treitli S.C."/>
            <person name="Pyrih J."/>
            <person name="Halakuc P."/>
            <person name="Pipaliya S.V."/>
            <person name="Vacek V."/>
            <person name="Brzon O."/>
            <person name="Soukal P."/>
            <person name="Eme L."/>
            <person name="Dacks J.B."/>
            <person name="Karnkowska A."/>
            <person name="Elias M."/>
            <person name="Hampl V."/>
        </authorList>
    </citation>
    <scope>NUCLEOTIDE SEQUENCE [LARGE SCALE GENOMIC DNA]</scope>
    <source>
        <strain evidence="5">NAU3</strain>
        <tissue evidence="5">Gut</tissue>
    </source>
</reference>
<feature type="compositionally biased region" description="Basic and acidic residues" evidence="3">
    <location>
        <begin position="264"/>
        <end position="277"/>
    </location>
</feature>
<dbReference type="SUPFAM" id="SSF158639">
    <property type="entry name" value="ENT-like"/>
    <property type="match status" value="1"/>
</dbReference>
<dbReference type="Proteomes" id="UP001281761">
    <property type="component" value="Unassembled WGS sequence"/>
</dbReference>
<name>A0ABQ9YCM3_9EUKA</name>
<keyword evidence="2" id="KW-0539">Nucleus</keyword>
<sequence length="379" mass="43088">MSETELTIVPSEAIQEVRKMEYTAFLNILSTFCSQGPELDWNQEMVLHSFRYLLDIPDKVFLKELEFRKHDTETTNIARIIDRTKSQPIHMDHEAKPTTTTHHKTPRPKPTTPTPVRTPVPRHHTPPPQAQRQRQVKEPGPPKASHKPPPPPPEPTIRSQLMTLPESIQIPAISSYQLPSLSTIKEALESQPDHLETIKSICIRHMSNCEIELEKQKQHLRPADKTRMKMILAKEKKWARIRAQGGVEDDVIDLVDDALPTEGMNKDEETVQIKPAEEPPAEEGMVKDPADEVPAEEGVVKEPAEIEETEHGKEVLEDKSEKAEEEREPTVEQKDASKEENGLTTEENDVHVEKKQTPVEEEEKSGEKTNDLEEILPPT</sequence>
<protein>
    <recommendedName>
        <fullName evidence="4">ENT domain-containing protein</fullName>
    </recommendedName>
</protein>
<dbReference type="Pfam" id="PF03735">
    <property type="entry name" value="ENT"/>
    <property type="match status" value="1"/>
</dbReference>
<evidence type="ECO:0000256" key="3">
    <source>
        <dbReference type="SAM" id="MobiDB-lite"/>
    </source>
</evidence>
<feature type="compositionally biased region" description="Basic and acidic residues" evidence="3">
    <location>
        <begin position="298"/>
        <end position="341"/>
    </location>
</feature>
<feature type="compositionally biased region" description="Pro residues" evidence="3">
    <location>
        <begin position="108"/>
        <end position="118"/>
    </location>
</feature>
<evidence type="ECO:0000259" key="4">
    <source>
        <dbReference type="PROSITE" id="PS51138"/>
    </source>
</evidence>
<accession>A0ABQ9YCM3</accession>
<feature type="compositionally biased region" description="Basic and acidic residues" evidence="3">
    <location>
        <begin position="348"/>
        <end position="358"/>
    </location>
</feature>
<keyword evidence="6" id="KW-1185">Reference proteome</keyword>
<gene>
    <name evidence="5" type="ORF">BLNAU_3537</name>
</gene>
<evidence type="ECO:0000313" key="5">
    <source>
        <dbReference type="EMBL" id="KAK2961416.1"/>
    </source>
</evidence>
<dbReference type="EMBL" id="JARBJD010000016">
    <property type="protein sequence ID" value="KAK2961416.1"/>
    <property type="molecule type" value="Genomic_DNA"/>
</dbReference>
<feature type="region of interest" description="Disordered" evidence="3">
    <location>
        <begin position="82"/>
        <end position="158"/>
    </location>
</feature>